<organism evidence="1 2">
    <name type="scientific">Porphyra umbilicalis</name>
    <name type="common">Purple laver</name>
    <name type="synonym">Red alga</name>
    <dbReference type="NCBI Taxonomy" id="2786"/>
    <lineage>
        <taxon>Eukaryota</taxon>
        <taxon>Rhodophyta</taxon>
        <taxon>Bangiophyceae</taxon>
        <taxon>Bangiales</taxon>
        <taxon>Bangiaceae</taxon>
        <taxon>Porphyra</taxon>
    </lineage>
</organism>
<protein>
    <submittedName>
        <fullName evidence="1">Uncharacterized protein</fullName>
    </submittedName>
</protein>
<dbReference type="AlphaFoldDB" id="A0A1X6PAB8"/>
<dbReference type="InterPro" id="IPR038479">
    <property type="entry name" value="Transthyretin-like_sf"/>
</dbReference>
<name>A0A1X6PAB8_PORUM</name>
<gene>
    <name evidence="1" type="ORF">BU14_0143s0009</name>
</gene>
<dbReference type="Gene3D" id="2.60.40.3330">
    <property type="match status" value="1"/>
</dbReference>
<dbReference type="EMBL" id="KV918834">
    <property type="protein sequence ID" value="OSX77573.1"/>
    <property type="molecule type" value="Genomic_DNA"/>
</dbReference>
<keyword evidence="2" id="KW-1185">Reference proteome</keyword>
<dbReference type="Proteomes" id="UP000218209">
    <property type="component" value="Unassembled WGS sequence"/>
</dbReference>
<sequence length="345" mass="37803">MGHPTPRHGRRRSVAATVTAATVAAVVAVVLAPAAVDGRKTITATGRFVCAFPDGRIEPIAGSDIRLMNRNAVPAIDERMGTGTTAADGSFRVTGRGGDPGIGRGTRPDPYVRLVYRSVGATHDIDVDISRPILRSLTGYRGDKTPTRRNEKRDVDYGKVTISSLECQAYVDFRAAMINFKARTGKATPGGRLPVRTRALIHGGTPFTLYDAIKLPRKTRVSRGLGMHELAHVVRHVLDGSAIHFGIDAARFFYTRNHYCELESNEGYAFNEGWAAYWARECMFDTVAPLDNYRVEGNVASALRALQLRCGSTDGRMVEVLEQSRGKVHSFPDFLNRHKALFGCE</sequence>
<proteinExistence type="predicted"/>
<accession>A0A1X6PAB8</accession>
<evidence type="ECO:0000313" key="1">
    <source>
        <dbReference type="EMBL" id="OSX77573.1"/>
    </source>
</evidence>
<reference evidence="1 2" key="1">
    <citation type="submission" date="2017-03" db="EMBL/GenBank/DDBJ databases">
        <title>WGS assembly of Porphyra umbilicalis.</title>
        <authorList>
            <person name="Brawley S.H."/>
            <person name="Blouin N.A."/>
            <person name="Ficko-Blean E."/>
            <person name="Wheeler G.L."/>
            <person name="Lohr M."/>
            <person name="Goodson H.V."/>
            <person name="Jenkins J.W."/>
            <person name="Blaby-Haas C.E."/>
            <person name="Helliwell K.E."/>
            <person name="Chan C."/>
            <person name="Marriage T."/>
            <person name="Bhattacharya D."/>
            <person name="Klein A.S."/>
            <person name="Badis Y."/>
            <person name="Brodie J."/>
            <person name="Cao Y."/>
            <person name="Collen J."/>
            <person name="Dittami S.M."/>
            <person name="Gachon C.M."/>
            <person name="Green B.R."/>
            <person name="Karpowicz S."/>
            <person name="Kim J.W."/>
            <person name="Kudahl U."/>
            <person name="Lin S."/>
            <person name="Michel G."/>
            <person name="Mittag M."/>
            <person name="Olson B.J."/>
            <person name="Pangilinan J."/>
            <person name="Peng Y."/>
            <person name="Qiu H."/>
            <person name="Shu S."/>
            <person name="Singer J.T."/>
            <person name="Smith A.G."/>
            <person name="Sprecher B.N."/>
            <person name="Wagner V."/>
            <person name="Wang W."/>
            <person name="Wang Z.-Y."/>
            <person name="Yan J."/>
            <person name="Yarish C."/>
            <person name="Zoeuner-Riek S."/>
            <person name="Zhuang Y."/>
            <person name="Zou Y."/>
            <person name="Lindquist E.A."/>
            <person name="Grimwood J."/>
            <person name="Barry K."/>
            <person name="Rokhsar D.S."/>
            <person name="Schmutz J."/>
            <person name="Stiller J.W."/>
            <person name="Grossman A.R."/>
            <person name="Prochnik S.E."/>
        </authorList>
    </citation>
    <scope>NUCLEOTIDE SEQUENCE [LARGE SCALE GENOMIC DNA]</scope>
    <source>
        <strain evidence="1">4086291</strain>
    </source>
</reference>
<evidence type="ECO:0000313" key="2">
    <source>
        <dbReference type="Proteomes" id="UP000218209"/>
    </source>
</evidence>
<dbReference type="OrthoDB" id="5431at2759"/>